<dbReference type="Pfam" id="PF01497">
    <property type="entry name" value="Peripla_BP_2"/>
    <property type="match status" value="1"/>
</dbReference>
<feature type="chain" id="PRO_5038699567" evidence="6">
    <location>
        <begin position="21"/>
        <end position="333"/>
    </location>
</feature>
<dbReference type="PANTHER" id="PTHR30532:SF28">
    <property type="entry name" value="PETROBACTIN-BINDING PROTEIN YCLQ"/>
    <property type="match status" value="1"/>
</dbReference>
<feature type="domain" description="Fe/B12 periplasmic-binding" evidence="7">
    <location>
        <begin position="75"/>
        <end position="333"/>
    </location>
</feature>
<evidence type="ECO:0000256" key="3">
    <source>
        <dbReference type="ARBA" id="ARBA00022448"/>
    </source>
</evidence>
<dbReference type="InterPro" id="IPR051313">
    <property type="entry name" value="Bact_iron-sidero_bind"/>
</dbReference>
<evidence type="ECO:0000256" key="2">
    <source>
        <dbReference type="ARBA" id="ARBA00008814"/>
    </source>
</evidence>
<accession>A0A6G4A0W1</accession>
<evidence type="ECO:0000256" key="1">
    <source>
        <dbReference type="ARBA" id="ARBA00004196"/>
    </source>
</evidence>
<dbReference type="InterPro" id="IPR002491">
    <property type="entry name" value="ABC_transptr_periplasmic_BD"/>
</dbReference>
<evidence type="ECO:0000256" key="5">
    <source>
        <dbReference type="SAM" id="MobiDB-lite"/>
    </source>
</evidence>
<dbReference type="CDD" id="cd01140">
    <property type="entry name" value="FatB"/>
    <property type="match status" value="1"/>
</dbReference>
<dbReference type="PANTHER" id="PTHR30532">
    <property type="entry name" value="IRON III DICITRATE-BINDING PERIPLASMIC PROTEIN"/>
    <property type="match status" value="1"/>
</dbReference>
<proteinExistence type="inferred from homology"/>
<dbReference type="SUPFAM" id="SSF53807">
    <property type="entry name" value="Helical backbone' metal receptor"/>
    <property type="match status" value="1"/>
</dbReference>
<evidence type="ECO:0000256" key="4">
    <source>
        <dbReference type="ARBA" id="ARBA00022729"/>
    </source>
</evidence>
<name>A0A6G4A0W1_9BACL</name>
<comment type="subcellular location">
    <subcellularLocation>
        <location evidence="1">Cell envelope</location>
    </subcellularLocation>
</comment>
<dbReference type="GO" id="GO:1901678">
    <property type="term" value="P:iron coordination entity transport"/>
    <property type="evidence" value="ECO:0007669"/>
    <property type="project" value="UniProtKB-ARBA"/>
</dbReference>
<feature type="region of interest" description="Disordered" evidence="5">
    <location>
        <begin position="28"/>
        <end position="48"/>
    </location>
</feature>
<evidence type="ECO:0000259" key="7">
    <source>
        <dbReference type="PROSITE" id="PS50983"/>
    </source>
</evidence>
<comment type="similarity">
    <text evidence="2">Belongs to the bacterial solute-binding protein 8 family.</text>
</comment>
<dbReference type="GO" id="GO:0030288">
    <property type="term" value="C:outer membrane-bounded periplasmic space"/>
    <property type="evidence" value="ECO:0007669"/>
    <property type="project" value="TreeGrafter"/>
</dbReference>
<gene>
    <name evidence="8" type="ORF">GK047_15760</name>
</gene>
<sequence>MSKKLSMLVFTIIMAMFVAACGNGSKTSTETTKPAASPQASAAATTAASATPAAPTEITIKHKLGETKVKTSPKKVVVFDYGVLDSLDRLGVEVAGVPQANLPSYLDKYKDAKYINAGTLFEPDFEKINAMKADLIIISGRAEKAYPELAKIAPTIFMGVDNTKYMASFTENAETLGKIFAKEAAAKTEVTKVQEAAKQLQTKVSASGKNALIVLVQDTALSAYGAGSRFGIIHDAFGFKPVDPKIEVSTHGQNISNEYILEKNPDYLFVVDRGKAVDGKSTGKQTIENEIVKKTNAFKNGNIVYLDPNFWYLSGGGLISVEGMVKEVAASVK</sequence>
<feature type="signal peptide" evidence="6">
    <location>
        <begin position="1"/>
        <end position="20"/>
    </location>
</feature>
<dbReference type="EMBL" id="JAAIKC010000005">
    <property type="protein sequence ID" value="NEW07461.1"/>
    <property type="molecule type" value="Genomic_DNA"/>
</dbReference>
<dbReference type="AlphaFoldDB" id="A0A6G4A0W1"/>
<keyword evidence="4 6" id="KW-0732">Signal</keyword>
<dbReference type="PROSITE" id="PS50983">
    <property type="entry name" value="FE_B12_PBP"/>
    <property type="match status" value="1"/>
</dbReference>
<evidence type="ECO:0000256" key="6">
    <source>
        <dbReference type="SAM" id="SignalP"/>
    </source>
</evidence>
<comment type="caution">
    <text evidence="8">The sequence shown here is derived from an EMBL/GenBank/DDBJ whole genome shotgun (WGS) entry which is preliminary data.</text>
</comment>
<dbReference type="InterPro" id="IPR033870">
    <property type="entry name" value="FatB"/>
</dbReference>
<evidence type="ECO:0000313" key="8">
    <source>
        <dbReference type="EMBL" id="NEW07461.1"/>
    </source>
</evidence>
<dbReference type="Gene3D" id="3.40.50.1980">
    <property type="entry name" value="Nitrogenase molybdenum iron protein domain"/>
    <property type="match status" value="2"/>
</dbReference>
<keyword evidence="3" id="KW-0813">Transport</keyword>
<protein>
    <submittedName>
        <fullName evidence="8">Siderophore ABC transporter substrate-binding protein</fullName>
    </submittedName>
</protein>
<reference evidence="8" key="1">
    <citation type="submission" date="2020-02" db="EMBL/GenBank/DDBJ databases">
        <authorList>
            <person name="Shen X.-R."/>
            <person name="Zhang Y.-X."/>
        </authorList>
    </citation>
    <scope>NUCLEOTIDE SEQUENCE</scope>
    <source>
        <strain evidence="8">SYP-B3998</strain>
    </source>
</reference>
<dbReference type="RefSeq" id="WP_163948471.1">
    <property type="nucleotide sequence ID" value="NZ_JAAIKC010000005.1"/>
</dbReference>
<feature type="compositionally biased region" description="Low complexity" evidence="5">
    <location>
        <begin position="31"/>
        <end position="48"/>
    </location>
</feature>
<organism evidence="8">
    <name type="scientific">Paenibacillus sp. SYP-B3998</name>
    <dbReference type="NCBI Taxonomy" id="2678564"/>
    <lineage>
        <taxon>Bacteria</taxon>
        <taxon>Bacillati</taxon>
        <taxon>Bacillota</taxon>
        <taxon>Bacilli</taxon>
        <taxon>Bacillales</taxon>
        <taxon>Paenibacillaceae</taxon>
        <taxon>Paenibacillus</taxon>
    </lineage>
</organism>
<dbReference type="PROSITE" id="PS51257">
    <property type="entry name" value="PROKAR_LIPOPROTEIN"/>
    <property type="match status" value="1"/>
</dbReference>